<gene>
    <name evidence="2" type="primary">hfm1</name>
    <name evidence="2" type="ORF">TNIN_256191</name>
</gene>
<dbReference type="AlphaFoldDB" id="A0A8X7CL33"/>
<dbReference type="Proteomes" id="UP000886998">
    <property type="component" value="Unassembled WGS sequence"/>
</dbReference>
<dbReference type="OrthoDB" id="6429763at2759"/>
<evidence type="ECO:0000313" key="2">
    <source>
        <dbReference type="EMBL" id="GFY71631.1"/>
    </source>
</evidence>
<dbReference type="InterPro" id="IPR011545">
    <property type="entry name" value="DEAD/DEAH_box_helicase_dom"/>
</dbReference>
<dbReference type="GO" id="GO:0003676">
    <property type="term" value="F:nucleic acid binding"/>
    <property type="evidence" value="ECO:0007669"/>
    <property type="project" value="InterPro"/>
</dbReference>
<dbReference type="GO" id="GO:0005524">
    <property type="term" value="F:ATP binding"/>
    <property type="evidence" value="ECO:0007669"/>
    <property type="project" value="InterPro"/>
</dbReference>
<keyword evidence="2" id="KW-0067">ATP-binding</keyword>
<keyword evidence="2" id="KW-0378">Hydrolase</keyword>
<reference evidence="2" key="1">
    <citation type="submission" date="2020-08" db="EMBL/GenBank/DDBJ databases">
        <title>Multicomponent nature underlies the extraordinary mechanical properties of spider dragline silk.</title>
        <authorList>
            <person name="Kono N."/>
            <person name="Nakamura H."/>
            <person name="Mori M."/>
            <person name="Yoshida Y."/>
            <person name="Ohtoshi R."/>
            <person name="Malay A.D."/>
            <person name="Moran D.A.P."/>
            <person name="Tomita M."/>
            <person name="Numata K."/>
            <person name="Arakawa K."/>
        </authorList>
    </citation>
    <scope>NUCLEOTIDE SEQUENCE</scope>
</reference>
<dbReference type="PANTHER" id="PTHR47835">
    <property type="entry name" value="HFM1, ATP DEPENDENT DNA HELICASE HOMOLOG"/>
    <property type="match status" value="1"/>
</dbReference>
<dbReference type="GO" id="GO:0043138">
    <property type="term" value="F:3'-5' DNA helicase activity"/>
    <property type="evidence" value="ECO:0007669"/>
    <property type="project" value="UniProtKB-EC"/>
</dbReference>
<keyword evidence="2" id="KW-0547">Nucleotide-binding</keyword>
<dbReference type="InterPro" id="IPR052247">
    <property type="entry name" value="Meiotic_Crossover_Helicase"/>
</dbReference>
<proteinExistence type="predicted"/>
<evidence type="ECO:0000313" key="3">
    <source>
        <dbReference type="Proteomes" id="UP000886998"/>
    </source>
</evidence>
<dbReference type="EMBL" id="BMAV01018999">
    <property type="protein sequence ID" value="GFY71631.1"/>
    <property type="molecule type" value="Genomic_DNA"/>
</dbReference>
<accession>A0A8X7CL33</accession>
<dbReference type="PANTHER" id="PTHR47835:SF3">
    <property type="entry name" value="HELICASE FOR MEIOSIS 1"/>
    <property type="match status" value="1"/>
</dbReference>
<keyword evidence="2" id="KW-0347">Helicase</keyword>
<dbReference type="PROSITE" id="PS51192">
    <property type="entry name" value="HELICASE_ATP_BIND_1"/>
    <property type="match status" value="1"/>
</dbReference>
<keyword evidence="3" id="KW-1185">Reference proteome</keyword>
<evidence type="ECO:0000259" key="1">
    <source>
        <dbReference type="PROSITE" id="PS51192"/>
    </source>
</evidence>
<dbReference type="Pfam" id="PF00270">
    <property type="entry name" value="DEAD"/>
    <property type="match status" value="1"/>
</dbReference>
<dbReference type="GO" id="GO:0016787">
    <property type="term" value="F:hydrolase activity"/>
    <property type="evidence" value="ECO:0007669"/>
    <property type="project" value="UniProtKB-KW"/>
</dbReference>
<protein>
    <submittedName>
        <fullName evidence="2">Probable ATP-dependent DNA helicase HFM1</fullName>
    </submittedName>
</protein>
<dbReference type="InterPro" id="IPR027417">
    <property type="entry name" value="P-loop_NTPase"/>
</dbReference>
<dbReference type="InterPro" id="IPR014001">
    <property type="entry name" value="Helicase_ATP-bd"/>
</dbReference>
<feature type="domain" description="Helicase ATP-binding" evidence="1">
    <location>
        <begin position="1"/>
        <end position="98"/>
    </location>
</feature>
<sequence>MFQEKWDSVTRVWRNNKNLVQMVKLLLIDEVHLLNEEERGATMEAALSRMKTIQAVLHGESMCKTTSEPSLRFVAASATFPNVEDAAEWLGTPNCRGIAYKMKENLRPVQLRKVVLGYPCSDSLSEFRFDLSLSYKLGHVIQTYSEGKPTLVFCATRKSVVQTACILAKSTHFVKHSQHKQQLIECANRMHDAKIRGAYLDFLR</sequence>
<comment type="caution">
    <text evidence="2">The sequence shown here is derived from an EMBL/GenBank/DDBJ whole genome shotgun (WGS) entry which is preliminary data.</text>
</comment>
<organism evidence="2 3">
    <name type="scientific">Trichonephila inaurata madagascariensis</name>
    <dbReference type="NCBI Taxonomy" id="2747483"/>
    <lineage>
        <taxon>Eukaryota</taxon>
        <taxon>Metazoa</taxon>
        <taxon>Ecdysozoa</taxon>
        <taxon>Arthropoda</taxon>
        <taxon>Chelicerata</taxon>
        <taxon>Arachnida</taxon>
        <taxon>Araneae</taxon>
        <taxon>Araneomorphae</taxon>
        <taxon>Entelegynae</taxon>
        <taxon>Araneoidea</taxon>
        <taxon>Nephilidae</taxon>
        <taxon>Trichonephila</taxon>
        <taxon>Trichonephila inaurata</taxon>
    </lineage>
</organism>
<dbReference type="SUPFAM" id="SSF52540">
    <property type="entry name" value="P-loop containing nucleoside triphosphate hydrolases"/>
    <property type="match status" value="1"/>
</dbReference>
<name>A0A8X7CL33_9ARAC</name>
<dbReference type="Gene3D" id="3.40.50.300">
    <property type="entry name" value="P-loop containing nucleotide triphosphate hydrolases"/>
    <property type="match status" value="2"/>
</dbReference>